<feature type="region of interest" description="Disordered" evidence="1">
    <location>
        <begin position="137"/>
        <end position="162"/>
    </location>
</feature>
<sequence>MATHPEAWWRVAQNEKENKTGLSWEIAKELRDRQRNSFAQTTFSESVQREMEINGDFEAARTEWLLDMKQYMLPNLKVGHFPPPGSYIASLLIAQFEGILSNIDRRLQLYNMTKNGTYNQRSISSLDSETFFSAFQPVKQKTPKRKSGTISSFGEPSKGAEGADPIINQMRKTFFHIGETD</sequence>
<dbReference type="OrthoDB" id="6135193at2759"/>
<protein>
    <submittedName>
        <fullName evidence="2">Uncharacterized protein</fullName>
    </submittedName>
</protein>
<keyword evidence="3" id="KW-1185">Reference proteome</keyword>
<evidence type="ECO:0000313" key="2">
    <source>
        <dbReference type="EMBL" id="CAC5357936.1"/>
    </source>
</evidence>
<accession>A0A6J7ZVL1</accession>
<organism evidence="2 3">
    <name type="scientific">Mytilus coruscus</name>
    <name type="common">Sea mussel</name>
    <dbReference type="NCBI Taxonomy" id="42192"/>
    <lineage>
        <taxon>Eukaryota</taxon>
        <taxon>Metazoa</taxon>
        <taxon>Spiralia</taxon>
        <taxon>Lophotrochozoa</taxon>
        <taxon>Mollusca</taxon>
        <taxon>Bivalvia</taxon>
        <taxon>Autobranchia</taxon>
        <taxon>Pteriomorphia</taxon>
        <taxon>Mytilida</taxon>
        <taxon>Mytiloidea</taxon>
        <taxon>Mytilidae</taxon>
        <taxon>Mytilinae</taxon>
        <taxon>Mytilus</taxon>
    </lineage>
</organism>
<reference evidence="2 3" key="1">
    <citation type="submission" date="2020-06" db="EMBL/GenBank/DDBJ databases">
        <authorList>
            <person name="Li R."/>
            <person name="Bekaert M."/>
        </authorList>
    </citation>
    <scope>NUCLEOTIDE SEQUENCE [LARGE SCALE GENOMIC DNA]</scope>
    <source>
        <strain evidence="3">wild</strain>
    </source>
</reference>
<dbReference type="Proteomes" id="UP000507470">
    <property type="component" value="Unassembled WGS sequence"/>
</dbReference>
<proteinExistence type="predicted"/>
<evidence type="ECO:0000313" key="3">
    <source>
        <dbReference type="Proteomes" id="UP000507470"/>
    </source>
</evidence>
<name>A0A6J7ZVL1_MYTCO</name>
<evidence type="ECO:0000256" key="1">
    <source>
        <dbReference type="SAM" id="MobiDB-lite"/>
    </source>
</evidence>
<dbReference type="EMBL" id="CACVKT020000270">
    <property type="protein sequence ID" value="CAC5357936.1"/>
    <property type="molecule type" value="Genomic_DNA"/>
</dbReference>
<dbReference type="AlphaFoldDB" id="A0A6J7ZVL1"/>
<gene>
    <name evidence="2" type="ORF">MCOR_1397</name>
</gene>